<reference evidence="1 2" key="1">
    <citation type="submission" date="2021-06" db="EMBL/GenBank/DDBJ databases">
        <authorList>
            <person name="Kallberg Y."/>
            <person name="Tangrot J."/>
            <person name="Rosling A."/>
        </authorList>
    </citation>
    <scope>NUCLEOTIDE SEQUENCE [LARGE SCALE GENOMIC DNA]</scope>
    <source>
        <strain evidence="1 2">120-4 pot B 10/14</strain>
    </source>
</reference>
<organism evidence="1 2">
    <name type="scientific">Gigaspora margarita</name>
    <dbReference type="NCBI Taxonomy" id="4874"/>
    <lineage>
        <taxon>Eukaryota</taxon>
        <taxon>Fungi</taxon>
        <taxon>Fungi incertae sedis</taxon>
        <taxon>Mucoromycota</taxon>
        <taxon>Glomeromycotina</taxon>
        <taxon>Glomeromycetes</taxon>
        <taxon>Diversisporales</taxon>
        <taxon>Gigasporaceae</taxon>
        <taxon>Gigaspora</taxon>
    </lineage>
</organism>
<evidence type="ECO:0000313" key="1">
    <source>
        <dbReference type="EMBL" id="CAG8587105.1"/>
    </source>
</evidence>
<proteinExistence type="predicted"/>
<sequence>MVRLCKIRIGQYHRAPIKEFEIEIFEINFSEMENLFEISDQDRSTNIKFTRNGGHGCITSIPNRPFIIRLSNTDHKKNRICFNYNEKRVSLSGSSINLYTVYNSGEITYDDDNTLRLEITTVDGNRNSRIIDTN</sequence>
<gene>
    <name evidence="1" type="ORF">GMARGA_LOCUS6228</name>
</gene>
<name>A0ABN7UHJ6_GIGMA</name>
<evidence type="ECO:0000313" key="2">
    <source>
        <dbReference type="Proteomes" id="UP000789901"/>
    </source>
</evidence>
<keyword evidence="2" id="KW-1185">Reference proteome</keyword>
<dbReference type="EMBL" id="CAJVQB010002783">
    <property type="protein sequence ID" value="CAG8587105.1"/>
    <property type="molecule type" value="Genomic_DNA"/>
</dbReference>
<accession>A0ABN7UHJ6</accession>
<protein>
    <submittedName>
        <fullName evidence="1">15987_t:CDS:1</fullName>
    </submittedName>
</protein>
<dbReference type="Proteomes" id="UP000789901">
    <property type="component" value="Unassembled WGS sequence"/>
</dbReference>
<comment type="caution">
    <text evidence="1">The sequence shown here is derived from an EMBL/GenBank/DDBJ whole genome shotgun (WGS) entry which is preliminary data.</text>
</comment>